<organism evidence="12 13">
    <name type="scientific">Ambrosiozyma monospora</name>
    <name type="common">Yeast</name>
    <name type="synonym">Endomycopsis monosporus</name>
    <dbReference type="NCBI Taxonomy" id="43982"/>
    <lineage>
        <taxon>Eukaryota</taxon>
        <taxon>Fungi</taxon>
        <taxon>Dikarya</taxon>
        <taxon>Ascomycota</taxon>
        <taxon>Saccharomycotina</taxon>
        <taxon>Pichiomycetes</taxon>
        <taxon>Pichiales</taxon>
        <taxon>Pichiaceae</taxon>
        <taxon>Ambrosiozyma</taxon>
    </lineage>
</organism>
<dbReference type="SUPFAM" id="SSF51419">
    <property type="entry name" value="PLP-binding barrel"/>
    <property type="match status" value="1"/>
</dbReference>
<comment type="pathway">
    <text evidence="6">Amine and polyamine biosynthesis; putrescine biosynthesis via L-ornithine pathway; putrescine from L-ornithine: step 1/1.</text>
</comment>
<protein>
    <recommendedName>
        <fullName evidence="7">ornithine decarboxylase</fullName>
        <ecNumber evidence="7">4.1.1.17</ecNumber>
    </recommendedName>
</protein>
<dbReference type="EC" id="4.1.1.17" evidence="7"/>
<name>A0A9W7DJ75_AMBMO</name>
<proteinExistence type="inferred from homology"/>
<reference evidence="12" key="1">
    <citation type="submission" date="2023-04" db="EMBL/GenBank/DDBJ databases">
        <title>Ambrosiozyma monospora NBRC 1965.</title>
        <authorList>
            <person name="Ichikawa N."/>
            <person name="Sato H."/>
            <person name="Tonouchi N."/>
        </authorList>
    </citation>
    <scope>NUCLEOTIDE SEQUENCE</scope>
    <source>
        <strain evidence="12">NBRC 1965</strain>
    </source>
</reference>
<gene>
    <name evidence="12" type="ORF">Amon01_000667100</name>
</gene>
<keyword evidence="4" id="KW-0663">Pyridoxal phosphate</keyword>
<dbReference type="InterPro" id="IPR000183">
    <property type="entry name" value="Orn/DAP/Arg_de-COase"/>
</dbReference>
<dbReference type="GO" id="GO:0004586">
    <property type="term" value="F:ornithine decarboxylase activity"/>
    <property type="evidence" value="ECO:0007669"/>
    <property type="project" value="UniProtKB-EC"/>
</dbReference>
<comment type="caution">
    <text evidence="12">The sequence shown here is derived from an EMBL/GenBank/DDBJ whole genome shotgun (WGS) entry which is preliminary data.</text>
</comment>
<evidence type="ECO:0000256" key="7">
    <source>
        <dbReference type="ARBA" id="ARBA00034138"/>
    </source>
</evidence>
<evidence type="ECO:0000256" key="9">
    <source>
        <dbReference type="ARBA" id="ARBA00049127"/>
    </source>
</evidence>
<evidence type="ECO:0000256" key="10">
    <source>
        <dbReference type="SAM" id="MobiDB-lite"/>
    </source>
</evidence>
<evidence type="ECO:0000256" key="5">
    <source>
        <dbReference type="ARBA" id="ARBA00023239"/>
    </source>
</evidence>
<evidence type="ECO:0000256" key="8">
    <source>
        <dbReference type="ARBA" id="ARBA00046672"/>
    </source>
</evidence>
<dbReference type="Gene3D" id="3.20.20.10">
    <property type="entry name" value="Alanine racemase"/>
    <property type="match status" value="1"/>
</dbReference>
<feature type="region of interest" description="Disordered" evidence="10">
    <location>
        <begin position="61"/>
        <end position="80"/>
    </location>
</feature>
<dbReference type="InterPro" id="IPR002433">
    <property type="entry name" value="Orn_de-COase"/>
</dbReference>
<evidence type="ECO:0000256" key="6">
    <source>
        <dbReference type="ARBA" id="ARBA00034115"/>
    </source>
</evidence>
<accession>A0A9W7DJ75</accession>
<evidence type="ECO:0000256" key="3">
    <source>
        <dbReference type="ARBA" id="ARBA00022793"/>
    </source>
</evidence>
<dbReference type="Pfam" id="PF02784">
    <property type="entry name" value="Orn_Arg_deC_N"/>
    <property type="match status" value="1"/>
</dbReference>
<dbReference type="Gene3D" id="2.40.37.10">
    <property type="entry name" value="Lyase, Ornithine Decarboxylase, Chain A, domain 1"/>
    <property type="match status" value="1"/>
</dbReference>
<dbReference type="PROSITE" id="PS00878">
    <property type="entry name" value="ODR_DC_2_1"/>
    <property type="match status" value="1"/>
</dbReference>
<keyword evidence="5" id="KW-0456">Lyase</keyword>
<evidence type="ECO:0000259" key="11">
    <source>
        <dbReference type="Pfam" id="PF02784"/>
    </source>
</evidence>
<dbReference type="PRINTS" id="PR01179">
    <property type="entry name" value="ODADCRBXLASE"/>
</dbReference>
<evidence type="ECO:0000313" key="13">
    <source>
        <dbReference type="Proteomes" id="UP001165063"/>
    </source>
</evidence>
<evidence type="ECO:0000256" key="4">
    <source>
        <dbReference type="ARBA" id="ARBA00022898"/>
    </source>
</evidence>
<dbReference type="InterPro" id="IPR022653">
    <property type="entry name" value="De-COase2_pyr-phos_BS"/>
</dbReference>
<comment type="similarity">
    <text evidence="2">Belongs to the Orn/Lys/Arg decarboxylase class-II family.</text>
</comment>
<comment type="catalytic activity">
    <reaction evidence="9">
        <text>L-ornithine + H(+) = putrescine + CO2</text>
        <dbReference type="Rhea" id="RHEA:22964"/>
        <dbReference type="ChEBI" id="CHEBI:15378"/>
        <dbReference type="ChEBI" id="CHEBI:16526"/>
        <dbReference type="ChEBI" id="CHEBI:46911"/>
        <dbReference type="ChEBI" id="CHEBI:326268"/>
        <dbReference type="EC" id="4.1.1.17"/>
    </reaction>
</comment>
<dbReference type="PANTHER" id="PTHR11482:SF6">
    <property type="entry name" value="ORNITHINE DECARBOXYLASE 1-RELATED"/>
    <property type="match status" value="1"/>
</dbReference>
<dbReference type="InterPro" id="IPR009006">
    <property type="entry name" value="Ala_racemase/Decarboxylase_C"/>
</dbReference>
<dbReference type="PANTHER" id="PTHR11482">
    <property type="entry name" value="ARGININE/DIAMINOPIMELATE/ORNITHINE DECARBOXYLASE"/>
    <property type="match status" value="1"/>
</dbReference>
<evidence type="ECO:0000313" key="12">
    <source>
        <dbReference type="EMBL" id="GMG43584.1"/>
    </source>
</evidence>
<comment type="subunit">
    <text evidence="8">Homodimer. Only the dimer is catalytically active, as the active sites are constructed of residues from both monomers.</text>
</comment>
<dbReference type="PRINTS" id="PR01182">
    <property type="entry name" value="ORNDCRBXLASE"/>
</dbReference>
<sequence>MLAGSTTRILFAIKPKPNQNQNPISRLTKNNMFTLATRSITSSKKRESVLIDDNVSLYQNVSTPLPPPLPSTHSPHDHSPHDHYLSNQCLKNDGTTMTTTRILNDKEELQIQPQTIVDINNHHNSNHNRSKLIGSTIYNHIKSIDPETCHEDALDPFYICDLNKLTHLLKLWHLKLPRVEPLYAMKCNKNPILLRKMVSLGLGFDCASKNEIEMMLNLGVTPNKIIYANPYLKISSSLWHPN</sequence>
<evidence type="ECO:0000256" key="2">
    <source>
        <dbReference type="ARBA" id="ARBA00008872"/>
    </source>
</evidence>
<feature type="domain" description="Orn/DAP/Arg decarboxylase 2 N-terminal" evidence="11">
    <location>
        <begin position="164"/>
        <end position="232"/>
    </location>
</feature>
<dbReference type="AlphaFoldDB" id="A0A9W7DJ75"/>
<dbReference type="GO" id="GO:0033387">
    <property type="term" value="P:putrescine biosynthetic process from arginine, via ornithine"/>
    <property type="evidence" value="ECO:0007669"/>
    <property type="project" value="TreeGrafter"/>
</dbReference>
<dbReference type="Proteomes" id="UP001165063">
    <property type="component" value="Unassembled WGS sequence"/>
</dbReference>
<keyword evidence="13" id="KW-1185">Reference proteome</keyword>
<dbReference type="InterPro" id="IPR029066">
    <property type="entry name" value="PLP-binding_barrel"/>
</dbReference>
<evidence type="ECO:0000256" key="1">
    <source>
        <dbReference type="ARBA" id="ARBA00001933"/>
    </source>
</evidence>
<dbReference type="GO" id="GO:0005737">
    <property type="term" value="C:cytoplasm"/>
    <property type="evidence" value="ECO:0007669"/>
    <property type="project" value="TreeGrafter"/>
</dbReference>
<dbReference type="EMBL" id="BSXU01004391">
    <property type="protein sequence ID" value="GMG43584.1"/>
    <property type="molecule type" value="Genomic_DNA"/>
</dbReference>
<keyword evidence="3" id="KW-0210">Decarboxylase</keyword>
<comment type="cofactor">
    <cofactor evidence="1">
        <name>pyridoxal 5'-phosphate</name>
        <dbReference type="ChEBI" id="CHEBI:597326"/>
    </cofactor>
</comment>
<dbReference type="OrthoDB" id="5034579at2759"/>
<dbReference type="InterPro" id="IPR022644">
    <property type="entry name" value="De-COase2_N"/>
</dbReference>